<feature type="signal peptide" evidence="1">
    <location>
        <begin position="1"/>
        <end position="19"/>
    </location>
</feature>
<reference evidence="2" key="1">
    <citation type="submission" date="2022-08" db="EMBL/GenBank/DDBJ databases">
        <authorList>
            <person name="Gutierrez-Valencia J."/>
        </authorList>
    </citation>
    <scope>NUCLEOTIDE SEQUENCE</scope>
</reference>
<dbReference type="Proteomes" id="UP001154282">
    <property type="component" value="Unassembled WGS sequence"/>
</dbReference>
<dbReference type="AlphaFoldDB" id="A0AAV0Q6F4"/>
<feature type="chain" id="PRO_5043773857" evidence="1">
    <location>
        <begin position="20"/>
        <end position="119"/>
    </location>
</feature>
<protein>
    <submittedName>
        <fullName evidence="2">Uncharacterized protein</fullName>
    </submittedName>
</protein>
<organism evidence="2 3">
    <name type="scientific">Linum tenue</name>
    <dbReference type="NCBI Taxonomy" id="586396"/>
    <lineage>
        <taxon>Eukaryota</taxon>
        <taxon>Viridiplantae</taxon>
        <taxon>Streptophyta</taxon>
        <taxon>Embryophyta</taxon>
        <taxon>Tracheophyta</taxon>
        <taxon>Spermatophyta</taxon>
        <taxon>Magnoliopsida</taxon>
        <taxon>eudicotyledons</taxon>
        <taxon>Gunneridae</taxon>
        <taxon>Pentapetalae</taxon>
        <taxon>rosids</taxon>
        <taxon>fabids</taxon>
        <taxon>Malpighiales</taxon>
        <taxon>Linaceae</taxon>
        <taxon>Linum</taxon>
    </lineage>
</organism>
<evidence type="ECO:0000256" key="1">
    <source>
        <dbReference type="SAM" id="SignalP"/>
    </source>
</evidence>
<evidence type="ECO:0000313" key="3">
    <source>
        <dbReference type="Proteomes" id="UP001154282"/>
    </source>
</evidence>
<sequence>YQLSTVFLLFFSSTGFAGGTLDWRRNFFTISTSPGSSSHTPPSPTNLSRWIVKLSQNLPPMESPSPPLEILGLHADHEVCISISFDLILLVLVLAALKRPFYLFLHQLKQKSSSQQLVP</sequence>
<feature type="non-terminal residue" evidence="2">
    <location>
        <position position="1"/>
    </location>
</feature>
<evidence type="ECO:0000313" key="2">
    <source>
        <dbReference type="EMBL" id="CAI0541090.1"/>
    </source>
</evidence>
<accession>A0AAV0Q6F4</accession>
<name>A0AAV0Q6F4_9ROSI</name>
<keyword evidence="1" id="KW-0732">Signal</keyword>
<comment type="caution">
    <text evidence="2">The sequence shown here is derived from an EMBL/GenBank/DDBJ whole genome shotgun (WGS) entry which is preliminary data.</text>
</comment>
<gene>
    <name evidence="2" type="ORF">LITE_LOCUS41955</name>
</gene>
<proteinExistence type="predicted"/>
<keyword evidence="3" id="KW-1185">Reference proteome</keyword>
<dbReference type="EMBL" id="CAMGYJ010000009">
    <property type="protein sequence ID" value="CAI0541090.1"/>
    <property type="molecule type" value="Genomic_DNA"/>
</dbReference>